<comment type="caution">
    <text evidence="2">The sequence shown here is derived from an EMBL/GenBank/DDBJ whole genome shotgun (WGS) entry which is preliminary data.</text>
</comment>
<gene>
    <name evidence="2" type="ORF">TNCT_723381</name>
</gene>
<organism evidence="2 3">
    <name type="scientific">Trichonephila clavata</name>
    <name type="common">Joro spider</name>
    <name type="synonym">Nephila clavata</name>
    <dbReference type="NCBI Taxonomy" id="2740835"/>
    <lineage>
        <taxon>Eukaryota</taxon>
        <taxon>Metazoa</taxon>
        <taxon>Ecdysozoa</taxon>
        <taxon>Arthropoda</taxon>
        <taxon>Chelicerata</taxon>
        <taxon>Arachnida</taxon>
        <taxon>Araneae</taxon>
        <taxon>Araneomorphae</taxon>
        <taxon>Entelegynae</taxon>
        <taxon>Araneoidea</taxon>
        <taxon>Nephilidae</taxon>
        <taxon>Trichonephila</taxon>
    </lineage>
</organism>
<keyword evidence="1" id="KW-0732">Signal</keyword>
<evidence type="ECO:0000313" key="2">
    <source>
        <dbReference type="EMBL" id="GFR13969.1"/>
    </source>
</evidence>
<evidence type="ECO:0000313" key="3">
    <source>
        <dbReference type="Proteomes" id="UP000887116"/>
    </source>
</evidence>
<sequence length="111" mass="12156">MTFAHVFFVPSLWKLLIPVIPLMSSFISTQRFPFGFPQDAGVGVFCDLFSFYLHVGSHATHYDVEIEALHQLSVRLSTPDKPVNLSDSSSALQALASNQDKVPESIVAGSC</sequence>
<dbReference type="Proteomes" id="UP000887116">
    <property type="component" value="Unassembled WGS sequence"/>
</dbReference>
<keyword evidence="3" id="KW-1185">Reference proteome</keyword>
<dbReference type="AlphaFoldDB" id="A0A8X6I1Y3"/>
<evidence type="ECO:0000256" key="1">
    <source>
        <dbReference type="SAM" id="SignalP"/>
    </source>
</evidence>
<name>A0A8X6I1Y3_TRICU</name>
<feature type="signal peptide" evidence="1">
    <location>
        <begin position="1"/>
        <end position="29"/>
    </location>
</feature>
<reference evidence="2" key="1">
    <citation type="submission" date="2020-07" db="EMBL/GenBank/DDBJ databases">
        <title>Multicomponent nature underlies the extraordinary mechanical properties of spider dragline silk.</title>
        <authorList>
            <person name="Kono N."/>
            <person name="Nakamura H."/>
            <person name="Mori M."/>
            <person name="Yoshida Y."/>
            <person name="Ohtoshi R."/>
            <person name="Malay A.D."/>
            <person name="Moran D.A.P."/>
            <person name="Tomita M."/>
            <person name="Numata K."/>
            <person name="Arakawa K."/>
        </authorList>
    </citation>
    <scope>NUCLEOTIDE SEQUENCE</scope>
</reference>
<feature type="chain" id="PRO_5036470759" evidence="1">
    <location>
        <begin position="30"/>
        <end position="111"/>
    </location>
</feature>
<accession>A0A8X6I1Y3</accession>
<dbReference type="EMBL" id="BMAO01036916">
    <property type="protein sequence ID" value="GFR13969.1"/>
    <property type="molecule type" value="Genomic_DNA"/>
</dbReference>
<proteinExistence type="predicted"/>
<protein>
    <submittedName>
        <fullName evidence="2">Uncharacterized protein</fullName>
    </submittedName>
</protein>